<dbReference type="CDD" id="cd03794">
    <property type="entry name" value="GT4_WbuB-like"/>
    <property type="match status" value="1"/>
</dbReference>
<dbReference type="EMBL" id="BJYV01000010">
    <property type="protein sequence ID" value="GEO21984.1"/>
    <property type="molecule type" value="Genomic_DNA"/>
</dbReference>
<keyword evidence="4" id="KW-1185">Reference proteome</keyword>
<dbReference type="Pfam" id="PF13579">
    <property type="entry name" value="Glyco_trans_4_4"/>
    <property type="match status" value="1"/>
</dbReference>
<keyword evidence="3" id="KW-0808">Transferase</keyword>
<dbReference type="Proteomes" id="UP000321301">
    <property type="component" value="Unassembled WGS sequence"/>
</dbReference>
<dbReference type="AlphaFoldDB" id="A0A512CCP6"/>
<gene>
    <name evidence="3" type="ORF">CQA01_25180</name>
</gene>
<dbReference type="InterPro" id="IPR001296">
    <property type="entry name" value="Glyco_trans_1"/>
</dbReference>
<reference evidence="3 4" key="1">
    <citation type="submission" date="2019-07" db="EMBL/GenBank/DDBJ databases">
        <title>Whole genome shotgun sequence of Cyclobacterium qasimii NBRC 106168.</title>
        <authorList>
            <person name="Hosoyama A."/>
            <person name="Uohara A."/>
            <person name="Ohji S."/>
            <person name="Ichikawa N."/>
        </authorList>
    </citation>
    <scope>NUCLEOTIDE SEQUENCE [LARGE SCALE GENOMIC DNA]</scope>
    <source>
        <strain evidence="3 4">NBRC 106168</strain>
    </source>
</reference>
<feature type="domain" description="Glycosyl transferase family 1" evidence="1">
    <location>
        <begin position="205"/>
        <end position="368"/>
    </location>
</feature>
<organism evidence="3 4">
    <name type="scientific">Cyclobacterium qasimii</name>
    <dbReference type="NCBI Taxonomy" id="1350429"/>
    <lineage>
        <taxon>Bacteria</taxon>
        <taxon>Pseudomonadati</taxon>
        <taxon>Bacteroidota</taxon>
        <taxon>Cytophagia</taxon>
        <taxon>Cytophagales</taxon>
        <taxon>Cyclobacteriaceae</taxon>
        <taxon>Cyclobacterium</taxon>
    </lineage>
</organism>
<dbReference type="PANTHER" id="PTHR45947">
    <property type="entry name" value="SULFOQUINOVOSYL TRANSFERASE SQD2"/>
    <property type="match status" value="1"/>
</dbReference>
<evidence type="ECO:0000259" key="2">
    <source>
        <dbReference type="Pfam" id="PF13579"/>
    </source>
</evidence>
<dbReference type="PANTHER" id="PTHR45947:SF3">
    <property type="entry name" value="SULFOQUINOVOSYL TRANSFERASE SQD2"/>
    <property type="match status" value="1"/>
</dbReference>
<dbReference type="RefSeq" id="WP_146947885.1">
    <property type="nucleotide sequence ID" value="NZ_BJYV01000010.1"/>
</dbReference>
<name>A0A512CCP6_9BACT</name>
<dbReference type="GO" id="GO:0016758">
    <property type="term" value="F:hexosyltransferase activity"/>
    <property type="evidence" value="ECO:0007669"/>
    <property type="project" value="TreeGrafter"/>
</dbReference>
<comment type="caution">
    <text evidence="3">The sequence shown here is derived from an EMBL/GenBank/DDBJ whole genome shotgun (WGS) entry which is preliminary data.</text>
</comment>
<sequence>MRIIYIHQYYLRPDQGGAVRSYHLAQGLAKEGIKVEMITAHNEKSYKVCEDGAVKVHYLPVPYRAEFSVWERILAFYRFYKQAKRLISTLESPDLFYISSTPLTTGWIGVWAKKTWNIPFVFEVRDLWPEAPIQVLKIRNPIVKKLLYRVESKIYQEADRIVSLSPGIQNYIKSRFPKKRVALIPNFSDNVFFMPKDLAVETRDFAKQPLTLLYSGAIGEVNGLDQFLDLAWEALKLGKNWRFELMGDGNALERLKKKTWRLALTNVFFIAFANKIAVKKQLENADLAYISFLPLKALESSSPNKFFDALAMGLPVVVNFKGWIYELILKEGMGFFHNTADVTLLIEELEKLEKNPSLLNQMGQKSREIAENNFDKKEAQQKLLAFLVQKKQPLKSALPKYS</sequence>
<dbReference type="InterPro" id="IPR050194">
    <property type="entry name" value="Glycosyltransferase_grp1"/>
</dbReference>
<dbReference type="SUPFAM" id="SSF53756">
    <property type="entry name" value="UDP-Glycosyltransferase/glycogen phosphorylase"/>
    <property type="match status" value="1"/>
</dbReference>
<dbReference type="Gene3D" id="3.40.50.2000">
    <property type="entry name" value="Glycogen Phosphorylase B"/>
    <property type="match status" value="2"/>
</dbReference>
<dbReference type="InterPro" id="IPR028098">
    <property type="entry name" value="Glyco_trans_4-like_N"/>
</dbReference>
<evidence type="ECO:0000313" key="4">
    <source>
        <dbReference type="Proteomes" id="UP000321301"/>
    </source>
</evidence>
<dbReference type="Pfam" id="PF00534">
    <property type="entry name" value="Glycos_transf_1"/>
    <property type="match status" value="1"/>
</dbReference>
<evidence type="ECO:0000313" key="3">
    <source>
        <dbReference type="EMBL" id="GEO21984.1"/>
    </source>
</evidence>
<protein>
    <submittedName>
        <fullName evidence="3">Glycosyltransferase WbuB</fullName>
    </submittedName>
</protein>
<feature type="domain" description="Glycosyltransferase subfamily 4-like N-terminal" evidence="2">
    <location>
        <begin position="16"/>
        <end position="186"/>
    </location>
</feature>
<accession>A0A512CCP6</accession>
<evidence type="ECO:0000259" key="1">
    <source>
        <dbReference type="Pfam" id="PF00534"/>
    </source>
</evidence>
<proteinExistence type="predicted"/>